<dbReference type="EMBL" id="FNVU01000010">
    <property type="protein sequence ID" value="SEG77070.1"/>
    <property type="molecule type" value="Genomic_DNA"/>
</dbReference>
<reference evidence="3 4" key="1">
    <citation type="submission" date="2016-10" db="EMBL/GenBank/DDBJ databases">
        <authorList>
            <person name="de Groot N.N."/>
        </authorList>
    </citation>
    <scope>NUCLEOTIDE SEQUENCE [LARGE SCALE GENOMIC DNA]</scope>
    <source>
        <strain evidence="3 4">CGMCC 4.2023</strain>
    </source>
</reference>
<dbReference type="Proteomes" id="UP000236754">
    <property type="component" value="Unassembled WGS sequence"/>
</dbReference>
<evidence type="ECO:0000313" key="3">
    <source>
        <dbReference type="EMBL" id="SEG77070.1"/>
    </source>
</evidence>
<evidence type="ECO:0000313" key="4">
    <source>
        <dbReference type="Proteomes" id="UP000236754"/>
    </source>
</evidence>
<dbReference type="PANTHER" id="PTHR21310">
    <property type="entry name" value="AMINOGLYCOSIDE PHOSPHOTRANSFERASE-RELATED-RELATED"/>
    <property type="match status" value="1"/>
</dbReference>
<organism evidence="3 4">
    <name type="scientific">Actinacidiphila yanglinensis</name>
    <dbReference type="NCBI Taxonomy" id="310779"/>
    <lineage>
        <taxon>Bacteria</taxon>
        <taxon>Bacillati</taxon>
        <taxon>Actinomycetota</taxon>
        <taxon>Actinomycetes</taxon>
        <taxon>Kitasatosporales</taxon>
        <taxon>Streptomycetaceae</taxon>
        <taxon>Actinacidiphila</taxon>
    </lineage>
</organism>
<dbReference type="InterPro" id="IPR002575">
    <property type="entry name" value="Aminoglycoside_PTrfase"/>
</dbReference>
<dbReference type="GO" id="GO:0016301">
    <property type="term" value="F:kinase activity"/>
    <property type="evidence" value="ECO:0007669"/>
    <property type="project" value="UniProtKB-KW"/>
</dbReference>
<name>A0A1H6CVL4_9ACTN</name>
<feature type="compositionally biased region" description="Basic and acidic residues" evidence="1">
    <location>
        <begin position="338"/>
        <end position="354"/>
    </location>
</feature>
<proteinExistence type="predicted"/>
<keyword evidence="3" id="KW-0808">Transferase</keyword>
<gene>
    <name evidence="3" type="ORF">SAMN05216223_110168</name>
</gene>
<dbReference type="Pfam" id="PF01636">
    <property type="entry name" value="APH"/>
    <property type="match status" value="1"/>
</dbReference>
<protein>
    <submittedName>
        <fullName evidence="3">Predicted kinase, aminoglycoside phosphotransferase (APT) family</fullName>
    </submittedName>
</protein>
<feature type="region of interest" description="Disordered" evidence="1">
    <location>
        <begin position="332"/>
        <end position="363"/>
    </location>
</feature>
<dbReference type="Gene3D" id="3.90.1200.10">
    <property type="match status" value="1"/>
</dbReference>
<dbReference type="SUPFAM" id="SSF56112">
    <property type="entry name" value="Protein kinase-like (PK-like)"/>
    <property type="match status" value="1"/>
</dbReference>
<evidence type="ECO:0000256" key="1">
    <source>
        <dbReference type="SAM" id="MobiDB-lite"/>
    </source>
</evidence>
<keyword evidence="4" id="KW-1185">Reference proteome</keyword>
<dbReference type="InterPro" id="IPR011009">
    <property type="entry name" value="Kinase-like_dom_sf"/>
</dbReference>
<accession>A0A1H6CVL4</accession>
<dbReference type="InterPro" id="IPR051678">
    <property type="entry name" value="AGP_Transferase"/>
</dbReference>
<dbReference type="AlphaFoldDB" id="A0A1H6CVL4"/>
<keyword evidence="3" id="KW-0418">Kinase</keyword>
<evidence type="ECO:0000259" key="2">
    <source>
        <dbReference type="Pfam" id="PF01636"/>
    </source>
</evidence>
<feature type="domain" description="Aminoglycoside phosphotransferase" evidence="2">
    <location>
        <begin position="65"/>
        <end position="278"/>
    </location>
</feature>
<sequence>MDALPVAPAYPATWEDTSCRWVGEIAFRVAARTGQHGPMTSSHPPAAALDWAAEAVGSPGPAHVVRRLAGGTHAATHLLGTGLPLSGPSQVVMRCFPPGDGAAAAEARVLDALRGLDGWAPRLVAVDPDGLRCGGPAVLITLLPGRADIQPARPDRAAAALGRALALVHGVPGERLAGLRDGMAAASRAAGGAGGGPAGPVVSAHRHRLARQPTVLTHYDFWSGNVLWREGEPTGIVDWSGASRAPRGFDVGWCRLDLVLLHGPATAEAFLDAYQEAAGEEVPDMALWDLFALANSHRSVETWLPNYHDLGRTDLTAEDLRERHTGWTARCLARHRRQEPPRTAPERSGRRSGTEKPQPPAAP</sequence>